<dbReference type="EMBL" id="JASJQH010000369">
    <property type="protein sequence ID" value="KAK9764775.1"/>
    <property type="molecule type" value="Genomic_DNA"/>
</dbReference>
<gene>
    <name evidence="2" type="ORF">K7432_007456</name>
</gene>
<dbReference type="Proteomes" id="UP001479436">
    <property type="component" value="Unassembled WGS sequence"/>
</dbReference>
<feature type="compositionally biased region" description="Polar residues" evidence="1">
    <location>
        <begin position="50"/>
        <end position="60"/>
    </location>
</feature>
<evidence type="ECO:0000313" key="3">
    <source>
        <dbReference type="Proteomes" id="UP001479436"/>
    </source>
</evidence>
<protein>
    <submittedName>
        <fullName evidence="2">Uncharacterized protein</fullName>
    </submittedName>
</protein>
<evidence type="ECO:0000313" key="2">
    <source>
        <dbReference type="EMBL" id="KAK9764775.1"/>
    </source>
</evidence>
<comment type="caution">
    <text evidence="2">The sequence shown here is derived from an EMBL/GenBank/DDBJ whole genome shotgun (WGS) entry which is preliminary data.</text>
</comment>
<keyword evidence="3" id="KW-1185">Reference proteome</keyword>
<feature type="region of interest" description="Disordered" evidence="1">
    <location>
        <begin position="49"/>
        <end position="71"/>
    </location>
</feature>
<accession>A0ABR2WTB5</accession>
<proteinExistence type="predicted"/>
<dbReference type="InterPro" id="IPR024368">
    <property type="entry name" value="Ecl1/2/3"/>
</dbReference>
<sequence>MDTNWCTVCDKHIDFDGLYCSQKCRMQDATANTLSSPILTYGNRRPSVCSIRSPSTPNQGPSSPPLLPYSSEKLSPSSFSIGQNFCGRADIKTHTFAKRLYVL</sequence>
<evidence type="ECO:0000256" key="1">
    <source>
        <dbReference type="SAM" id="MobiDB-lite"/>
    </source>
</evidence>
<organism evidence="2 3">
    <name type="scientific">Basidiobolus ranarum</name>
    <dbReference type="NCBI Taxonomy" id="34480"/>
    <lineage>
        <taxon>Eukaryota</taxon>
        <taxon>Fungi</taxon>
        <taxon>Fungi incertae sedis</taxon>
        <taxon>Zoopagomycota</taxon>
        <taxon>Entomophthoromycotina</taxon>
        <taxon>Basidiobolomycetes</taxon>
        <taxon>Basidiobolales</taxon>
        <taxon>Basidiobolaceae</taxon>
        <taxon>Basidiobolus</taxon>
    </lineage>
</organism>
<dbReference type="Pfam" id="PF12855">
    <property type="entry name" value="Ecl1"/>
    <property type="match status" value="1"/>
</dbReference>
<reference evidence="2 3" key="1">
    <citation type="submission" date="2023-04" db="EMBL/GenBank/DDBJ databases">
        <title>Genome of Basidiobolus ranarum AG-B5.</title>
        <authorList>
            <person name="Stajich J.E."/>
            <person name="Carter-House D."/>
            <person name="Gryganskyi A."/>
        </authorList>
    </citation>
    <scope>NUCLEOTIDE SEQUENCE [LARGE SCALE GENOMIC DNA]</scope>
    <source>
        <strain evidence="2 3">AG-B5</strain>
    </source>
</reference>
<name>A0ABR2WTB5_9FUNG</name>